<protein>
    <submittedName>
        <fullName evidence="1">Uncharacterized protein</fullName>
    </submittedName>
</protein>
<evidence type="ECO:0000313" key="2">
    <source>
        <dbReference type="Proteomes" id="UP001155241"/>
    </source>
</evidence>
<dbReference type="RefSeq" id="WP_252850886.1">
    <property type="nucleotide sequence ID" value="NZ_JAMXLR010000011.1"/>
</dbReference>
<organism evidence="1 2">
    <name type="scientific">Aeoliella straminimaris</name>
    <dbReference type="NCBI Taxonomy" id="2954799"/>
    <lineage>
        <taxon>Bacteria</taxon>
        <taxon>Pseudomonadati</taxon>
        <taxon>Planctomycetota</taxon>
        <taxon>Planctomycetia</taxon>
        <taxon>Pirellulales</taxon>
        <taxon>Lacipirellulaceae</taxon>
        <taxon>Aeoliella</taxon>
    </lineage>
</organism>
<dbReference type="Proteomes" id="UP001155241">
    <property type="component" value="Unassembled WGS sequence"/>
</dbReference>
<accession>A0A9X2FB48</accession>
<dbReference type="EMBL" id="JAMXLR010000011">
    <property type="protein sequence ID" value="MCO6042786.1"/>
    <property type="molecule type" value="Genomic_DNA"/>
</dbReference>
<comment type="caution">
    <text evidence="1">The sequence shown here is derived from an EMBL/GenBank/DDBJ whole genome shotgun (WGS) entry which is preliminary data.</text>
</comment>
<evidence type="ECO:0000313" key="1">
    <source>
        <dbReference type="EMBL" id="MCO6042786.1"/>
    </source>
</evidence>
<sequence>MKLESEQGGVIDTPASVDIERVVHALDGEVNTFAILTKVPLTYIQTRVVDGQFELEYQNGDTDQHYQADRLVSRDEVVQAFSLYAKDDDAWQGLVEWQPLDLSSEPVVHEESLQSSGGCTGVVLLAVVLSVLTWAVV</sequence>
<name>A0A9X2FB48_9BACT</name>
<gene>
    <name evidence="1" type="ORF">NG895_02595</name>
</gene>
<dbReference type="AlphaFoldDB" id="A0A9X2FB48"/>
<keyword evidence="2" id="KW-1185">Reference proteome</keyword>
<proteinExistence type="predicted"/>
<reference evidence="1" key="1">
    <citation type="submission" date="2022-06" db="EMBL/GenBank/DDBJ databases">
        <title>Aeoliella straminimaris, a novel planctomycete from sediments.</title>
        <authorList>
            <person name="Vitorino I.R."/>
            <person name="Lage O.M."/>
        </authorList>
    </citation>
    <scope>NUCLEOTIDE SEQUENCE</scope>
    <source>
        <strain evidence="1">ICT_H6.2</strain>
    </source>
</reference>